<evidence type="ECO:0000313" key="1">
    <source>
        <dbReference type="EMBL" id="GGI14691.1"/>
    </source>
</evidence>
<gene>
    <name evidence="1" type="ORF">GCM10007380_24220</name>
</gene>
<protein>
    <submittedName>
        <fullName evidence="1">Polyhydroxyalkanoic acid synthase subunit PhaR</fullName>
    </submittedName>
</protein>
<dbReference type="Proteomes" id="UP000626244">
    <property type="component" value="Unassembled WGS sequence"/>
</dbReference>
<dbReference type="EMBL" id="BMHB01000001">
    <property type="protein sequence ID" value="GGI14691.1"/>
    <property type="molecule type" value="Genomic_DNA"/>
</dbReference>
<organism evidence="1 2">
    <name type="scientific">Gottfriedia solisilvae</name>
    <dbReference type="NCBI Taxonomy" id="1516104"/>
    <lineage>
        <taxon>Bacteria</taxon>
        <taxon>Bacillati</taxon>
        <taxon>Bacillota</taxon>
        <taxon>Bacilli</taxon>
        <taxon>Bacillales</taxon>
        <taxon>Bacillaceae</taxon>
        <taxon>Gottfriedia</taxon>
    </lineage>
</organism>
<name>A0A8J3F2N6_9BACI</name>
<dbReference type="AlphaFoldDB" id="A0A8J3F2N6"/>
<dbReference type="OrthoDB" id="5244350at2"/>
<proteinExistence type="predicted"/>
<comment type="caution">
    <text evidence="1">The sequence shown here is derived from an EMBL/GenBank/DDBJ whole genome shotgun (WGS) entry which is preliminary data.</text>
</comment>
<keyword evidence="2" id="KW-1185">Reference proteome</keyword>
<evidence type="ECO:0000313" key="2">
    <source>
        <dbReference type="Proteomes" id="UP000626244"/>
    </source>
</evidence>
<sequence length="147" mass="17038">MSDQNITDPLKMWKQLYDVNEKYWGKMMNDVVQKEEFSEWMGSVLDFNLYCKKVMNDQSKTFLEASNIASKEDIANVASLVINLEQKVDTIDDHLFDQTGNELDTNALKKDMTKLKSETKAIHQQINELKTSLTSIEKLLQQLTKNK</sequence>
<dbReference type="RefSeq" id="WP_088000105.1">
    <property type="nucleotide sequence ID" value="NZ_BMHB01000001.1"/>
</dbReference>
<accession>A0A8J3F2N6</accession>
<reference evidence="2" key="1">
    <citation type="journal article" date="2019" name="Int. J. Syst. Evol. Microbiol.">
        <title>The Global Catalogue of Microorganisms (GCM) 10K type strain sequencing project: providing services to taxonomists for standard genome sequencing and annotation.</title>
        <authorList>
            <consortium name="The Broad Institute Genomics Platform"/>
            <consortium name="The Broad Institute Genome Sequencing Center for Infectious Disease"/>
            <person name="Wu L."/>
            <person name="Ma J."/>
        </authorList>
    </citation>
    <scope>NUCLEOTIDE SEQUENCE [LARGE SCALE GENOMIC DNA]</scope>
    <source>
        <strain evidence="2">CGMCC 1.14993</strain>
    </source>
</reference>